<dbReference type="GO" id="GO:0003700">
    <property type="term" value="F:DNA-binding transcription factor activity"/>
    <property type="evidence" value="ECO:0007669"/>
    <property type="project" value="InterPro"/>
</dbReference>
<accession>A0A5C8Z4N3</accession>
<protein>
    <submittedName>
        <fullName evidence="8">PLP-dependent aminotransferase family protein</fullName>
    </submittedName>
</protein>
<proteinExistence type="inferred from homology"/>
<dbReference type="CDD" id="cd07377">
    <property type="entry name" value="WHTH_GntR"/>
    <property type="match status" value="1"/>
</dbReference>
<evidence type="ECO:0000259" key="7">
    <source>
        <dbReference type="PROSITE" id="PS50949"/>
    </source>
</evidence>
<evidence type="ECO:0000313" key="9">
    <source>
        <dbReference type="Proteomes" id="UP000321234"/>
    </source>
</evidence>
<gene>
    <name evidence="8" type="ORF">FMM08_19050</name>
</gene>
<dbReference type="InterPro" id="IPR015424">
    <property type="entry name" value="PyrdxlP-dep_Trfase"/>
</dbReference>
<dbReference type="SUPFAM" id="SSF53383">
    <property type="entry name" value="PLP-dependent transferases"/>
    <property type="match status" value="1"/>
</dbReference>
<name>A0A5C8Z4N3_9ACTN</name>
<dbReference type="Pfam" id="PF00392">
    <property type="entry name" value="GntR"/>
    <property type="match status" value="1"/>
</dbReference>
<evidence type="ECO:0000256" key="6">
    <source>
        <dbReference type="SAM" id="MobiDB-lite"/>
    </source>
</evidence>
<organism evidence="8 9">
    <name type="scientific">Quadrisphaera setariae</name>
    <dbReference type="NCBI Taxonomy" id="2593304"/>
    <lineage>
        <taxon>Bacteria</taxon>
        <taxon>Bacillati</taxon>
        <taxon>Actinomycetota</taxon>
        <taxon>Actinomycetes</taxon>
        <taxon>Kineosporiales</taxon>
        <taxon>Kineosporiaceae</taxon>
        <taxon>Quadrisphaera</taxon>
    </lineage>
</organism>
<evidence type="ECO:0000256" key="3">
    <source>
        <dbReference type="ARBA" id="ARBA00023015"/>
    </source>
</evidence>
<keyword evidence="5" id="KW-0804">Transcription</keyword>
<dbReference type="GO" id="GO:0008483">
    <property type="term" value="F:transaminase activity"/>
    <property type="evidence" value="ECO:0007669"/>
    <property type="project" value="UniProtKB-KW"/>
</dbReference>
<dbReference type="Gene3D" id="3.40.640.10">
    <property type="entry name" value="Type I PLP-dependent aspartate aminotransferase-like (Major domain)"/>
    <property type="match status" value="1"/>
</dbReference>
<dbReference type="Pfam" id="PF00155">
    <property type="entry name" value="Aminotran_1_2"/>
    <property type="match status" value="1"/>
</dbReference>
<keyword evidence="2" id="KW-0663">Pyridoxal phosphate</keyword>
<dbReference type="PRINTS" id="PR00035">
    <property type="entry name" value="HTHGNTR"/>
</dbReference>
<keyword evidence="9" id="KW-1185">Reference proteome</keyword>
<dbReference type="SUPFAM" id="SSF46785">
    <property type="entry name" value="Winged helix' DNA-binding domain"/>
    <property type="match status" value="1"/>
</dbReference>
<feature type="compositionally biased region" description="Basic and acidic residues" evidence="6">
    <location>
        <begin position="106"/>
        <end position="117"/>
    </location>
</feature>
<dbReference type="InterPro" id="IPR004839">
    <property type="entry name" value="Aminotransferase_I/II_large"/>
</dbReference>
<evidence type="ECO:0000313" key="8">
    <source>
        <dbReference type="EMBL" id="TXR52547.1"/>
    </source>
</evidence>
<dbReference type="InterPro" id="IPR051446">
    <property type="entry name" value="HTH_trans_reg/aminotransferase"/>
</dbReference>
<feature type="domain" description="HTH gntR-type" evidence="7">
    <location>
        <begin position="31"/>
        <end position="99"/>
    </location>
</feature>
<dbReference type="Gene3D" id="1.10.10.10">
    <property type="entry name" value="Winged helix-like DNA-binding domain superfamily/Winged helix DNA-binding domain"/>
    <property type="match status" value="1"/>
</dbReference>
<dbReference type="PANTHER" id="PTHR46577:SF1">
    <property type="entry name" value="HTH-TYPE TRANSCRIPTIONAL REGULATORY PROTEIN GABR"/>
    <property type="match status" value="1"/>
</dbReference>
<keyword evidence="8" id="KW-0808">Transferase</keyword>
<dbReference type="GO" id="GO:0030170">
    <property type="term" value="F:pyridoxal phosphate binding"/>
    <property type="evidence" value="ECO:0007669"/>
    <property type="project" value="InterPro"/>
</dbReference>
<evidence type="ECO:0000256" key="1">
    <source>
        <dbReference type="ARBA" id="ARBA00005384"/>
    </source>
</evidence>
<evidence type="ECO:0000256" key="4">
    <source>
        <dbReference type="ARBA" id="ARBA00023125"/>
    </source>
</evidence>
<dbReference type="InterPro" id="IPR015421">
    <property type="entry name" value="PyrdxlP-dep_Trfase_major"/>
</dbReference>
<dbReference type="InterPro" id="IPR036390">
    <property type="entry name" value="WH_DNA-bd_sf"/>
</dbReference>
<sequence>MALLQQGQVRHDGRVDPGRLSSLLAPWLGAGAAYTAVADGVRGLALDGRLPVGARVPSERALAAALGVSRTTVSAAYDVLRSEGYLRSAHGAGSRVALPSSGSPVERPDVDPGGEREPEGVLDLTMAALPAPAAVLDAVTAASADLPLQLAHHGMHAFGLPVLRDAVARHLSARGLATTPEQVLVTSGALQGWNLLLRALSRPGQRALVEQPTYPAVVDAVRAHHVRPVALPLGEAGWELPASPAGRRSMAQAVLAHVTPDAQNPTGLVQDDDQRVELLSALSGGPGGNPVVAVDETFADLVAPEEAQTPLAALAEARRGDEVVTLGSVGKSFWAGLRVGWVRASPELVSRLAQVRAGLDITSPVLDQLVTVHLLARAPELLAERRTLLSERRAGMLAALAAGVPDWTVRPAQAGLVLWVGLPTPSATQLVSHALDLGVRLVPGPRFTVDGTGDRWLRLPLTVAPEDAPALVSVLREARARAVASAPTSRTPARWTA</sequence>
<dbReference type="CDD" id="cd00609">
    <property type="entry name" value="AAT_like"/>
    <property type="match status" value="1"/>
</dbReference>
<keyword evidence="8" id="KW-0032">Aminotransferase</keyword>
<comment type="caution">
    <text evidence="8">The sequence shown here is derived from an EMBL/GenBank/DDBJ whole genome shotgun (WGS) entry which is preliminary data.</text>
</comment>
<reference evidence="8 9" key="1">
    <citation type="submission" date="2019-07" db="EMBL/GenBank/DDBJ databases">
        <title>Quadrisphaera sp. strain DD2A genome sequencing and assembly.</title>
        <authorList>
            <person name="Kim I."/>
        </authorList>
    </citation>
    <scope>NUCLEOTIDE SEQUENCE [LARGE SCALE GENOMIC DNA]</scope>
    <source>
        <strain evidence="8 9">DD2A</strain>
    </source>
</reference>
<evidence type="ECO:0000256" key="2">
    <source>
        <dbReference type="ARBA" id="ARBA00022898"/>
    </source>
</evidence>
<dbReference type="GO" id="GO:0003677">
    <property type="term" value="F:DNA binding"/>
    <property type="evidence" value="ECO:0007669"/>
    <property type="project" value="UniProtKB-KW"/>
</dbReference>
<dbReference type="OrthoDB" id="199743at2"/>
<keyword evidence="3" id="KW-0805">Transcription regulation</keyword>
<dbReference type="Proteomes" id="UP000321234">
    <property type="component" value="Unassembled WGS sequence"/>
</dbReference>
<keyword evidence="4" id="KW-0238">DNA-binding</keyword>
<dbReference type="InterPro" id="IPR000524">
    <property type="entry name" value="Tscrpt_reg_HTH_GntR"/>
</dbReference>
<comment type="similarity">
    <text evidence="1">In the C-terminal section; belongs to the class-I pyridoxal-phosphate-dependent aminotransferase family.</text>
</comment>
<dbReference type="PROSITE" id="PS50949">
    <property type="entry name" value="HTH_GNTR"/>
    <property type="match status" value="1"/>
</dbReference>
<dbReference type="EMBL" id="VKAC01000013">
    <property type="protein sequence ID" value="TXR52547.1"/>
    <property type="molecule type" value="Genomic_DNA"/>
</dbReference>
<dbReference type="SMART" id="SM00345">
    <property type="entry name" value="HTH_GNTR"/>
    <property type="match status" value="1"/>
</dbReference>
<evidence type="ECO:0000256" key="5">
    <source>
        <dbReference type="ARBA" id="ARBA00023163"/>
    </source>
</evidence>
<dbReference type="PANTHER" id="PTHR46577">
    <property type="entry name" value="HTH-TYPE TRANSCRIPTIONAL REGULATORY PROTEIN GABR"/>
    <property type="match status" value="1"/>
</dbReference>
<feature type="region of interest" description="Disordered" evidence="6">
    <location>
        <begin position="93"/>
        <end position="117"/>
    </location>
</feature>
<dbReference type="InterPro" id="IPR036388">
    <property type="entry name" value="WH-like_DNA-bd_sf"/>
</dbReference>
<dbReference type="AlphaFoldDB" id="A0A5C8Z4N3"/>